<dbReference type="AlphaFoldDB" id="A0A2K1IVU3"/>
<reference evidence="2" key="3">
    <citation type="submission" date="2020-12" db="UniProtKB">
        <authorList>
            <consortium name="EnsemblPlants"/>
        </authorList>
    </citation>
    <scope>IDENTIFICATION</scope>
</reference>
<keyword evidence="3" id="KW-1185">Reference proteome</keyword>
<protein>
    <submittedName>
        <fullName evidence="1 2">Uncharacterized protein</fullName>
    </submittedName>
</protein>
<dbReference type="Gramene" id="Pp3c20_19350V3.1">
    <property type="protein sequence ID" value="Pp3c20_19350V3.1"/>
    <property type="gene ID" value="Pp3c20_19350"/>
</dbReference>
<reference evidence="1 3" key="2">
    <citation type="journal article" date="2018" name="Plant J.">
        <title>The Physcomitrella patens chromosome-scale assembly reveals moss genome structure and evolution.</title>
        <authorList>
            <person name="Lang D."/>
            <person name="Ullrich K.K."/>
            <person name="Murat F."/>
            <person name="Fuchs J."/>
            <person name="Jenkins J."/>
            <person name="Haas F.B."/>
            <person name="Piednoel M."/>
            <person name="Gundlach H."/>
            <person name="Van Bel M."/>
            <person name="Meyberg R."/>
            <person name="Vives C."/>
            <person name="Morata J."/>
            <person name="Symeonidi A."/>
            <person name="Hiss M."/>
            <person name="Muchero W."/>
            <person name="Kamisugi Y."/>
            <person name="Saleh O."/>
            <person name="Blanc G."/>
            <person name="Decker E.L."/>
            <person name="van Gessel N."/>
            <person name="Grimwood J."/>
            <person name="Hayes R.D."/>
            <person name="Graham S.W."/>
            <person name="Gunter L.E."/>
            <person name="McDaniel S.F."/>
            <person name="Hoernstein S.N.W."/>
            <person name="Larsson A."/>
            <person name="Li F.W."/>
            <person name="Perroud P.F."/>
            <person name="Phillips J."/>
            <person name="Ranjan P."/>
            <person name="Rokshar D.S."/>
            <person name="Rothfels C.J."/>
            <person name="Schneider L."/>
            <person name="Shu S."/>
            <person name="Stevenson D.W."/>
            <person name="Thummler F."/>
            <person name="Tillich M."/>
            <person name="Villarreal Aguilar J.C."/>
            <person name="Widiez T."/>
            <person name="Wong G.K."/>
            <person name="Wymore A."/>
            <person name="Zhang Y."/>
            <person name="Zimmer A.D."/>
            <person name="Quatrano R.S."/>
            <person name="Mayer K.F.X."/>
            <person name="Goodstein D."/>
            <person name="Casacuberta J.M."/>
            <person name="Vandepoele K."/>
            <person name="Reski R."/>
            <person name="Cuming A.C."/>
            <person name="Tuskan G.A."/>
            <person name="Maumus F."/>
            <person name="Salse J."/>
            <person name="Schmutz J."/>
            <person name="Rensing S.A."/>
        </authorList>
    </citation>
    <scope>NUCLEOTIDE SEQUENCE [LARGE SCALE GENOMIC DNA]</scope>
    <source>
        <strain evidence="2 3">cv. Gransden 2004</strain>
    </source>
</reference>
<proteinExistence type="predicted"/>
<dbReference type="EnsemblPlants" id="Pp3c20_19350V3.1">
    <property type="protein sequence ID" value="Pp3c20_19350V3.1"/>
    <property type="gene ID" value="Pp3c20_19350"/>
</dbReference>
<dbReference type="InParanoid" id="A0A2K1IVU3"/>
<accession>A0A2K1IVU3</accession>
<evidence type="ECO:0000313" key="2">
    <source>
        <dbReference type="EnsemblPlants" id="Pp3c20_19350V3.1"/>
    </source>
</evidence>
<dbReference type="PaxDb" id="3218-PP1S40_280V6.1"/>
<evidence type="ECO:0000313" key="1">
    <source>
        <dbReference type="EMBL" id="PNR33396.1"/>
    </source>
</evidence>
<gene>
    <name evidence="1" type="ORF">PHYPA_025340</name>
</gene>
<sequence>MASCSQKKMRNPANLENQPVDIFKPWYSITRFR</sequence>
<evidence type="ECO:0000313" key="3">
    <source>
        <dbReference type="Proteomes" id="UP000006727"/>
    </source>
</evidence>
<reference evidence="1 3" key="1">
    <citation type="journal article" date="2008" name="Science">
        <title>The Physcomitrella genome reveals evolutionary insights into the conquest of land by plants.</title>
        <authorList>
            <person name="Rensing S."/>
            <person name="Lang D."/>
            <person name="Zimmer A."/>
            <person name="Terry A."/>
            <person name="Salamov A."/>
            <person name="Shapiro H."/>
            <person name="Nishiyama T."/>
            <person name="Perroud P.-F."/>
            <person name="Lindquist E."/>
            <person name="Kamisugi Y."/>
            <person name="Tanahashi T."/>
            <person name="Sakakibara K."/>
            <person name="Fujita T."/>
            <person name="Oishi K."/>
            <person name="Shin-I T."/>
            <person name="Kuroki Y."/>
            <person name="Toyoda A."/>
            <person name="Suzuki Y."/>
            <person name="Hashimoto A."/>
            <person name="Yamaguchi K."/>
            <person name="Sugano A."/>
            <person name="Kohara Y."/>
            <person name="Fujiyama A."/>
            <person name="Anterola A."/>
            <person name="Aoki S."/>
            <person name="Ashton N."/>
            <person name="Barbazuk W.B."/>
            <person name="Barker E."/>
            <person name="Bennetzen J."/>
            <person name="Bezanilla M."/>
            <person name="Blankenship R."/>
            <person name="Cho S.H."/>
            <person name="Dutcher S."/>
            <person name="Estelle M."/>
            <person name="Fawcett J.A."/>
            <person name="Gundlach H."/>
            <person name="Hanada K."/>
            <person name="Heyl A."/>
            <person name="Hicks K.A."/>
            <person name="Hugh J."/>
            <person name="Lohr M."/>
            <person name="Mayer K."/>
            <person name="Melkozernov A."/>
            <person name="Murata T."/>
            <person name="Nelson D."/>
            <person name="Pils B."/>
            <person name="Prigge M."/>
            <person name="Reiss B."/>
            <person name="Renner T."/>
            <person name="Rombauts S."/>
            <person name="Rushton P."/>
            <person name="Sanderfoot A."/>
            <person name="Schween G."/>
            <person name="Shiu S.-H."/>
            <person name="Stueber K."/>
            <person name="Theodoulou F.L."/>
            <person name="Tu H."/>
            <person name="Van de Peer Y."/>
            <person name="Verrier P.J."/>
            <person name="Waters E."/>
            <person name="Wood A."/>
            <person name="Yang L."/>
            <person name="Cove D."/>
            <person name="Cuming A."/>
            <person name="Hasebe M."/>
            <person name="Lucas S."/>
            <person name="Mishler D.B."/>
            <person name="Reski R."/>
            <person name="Grigoriev I."/>
            <person name="Quatrano R.S."/>
            <person name="Boore J.L."/>
        </authorList>
    </citation>
    <scope>NUCLEOTIDE SEQUENCE [LARGE SCALE GENOMIC DNA]</scope>
    <source>
        <strain evidence="2 3">cv. Gransden 2004</strain>
    </source>
</reference>
<dbReference type="EMBL" id="ABEU02000020">
    <property type="protein sequence ID" value="PNR33396.1"/>
    <property type="molecule type" value="Genomic_DNA"/>
</dbReference>
<name>A0A2K1IVU3_PHYPA</name>
<organism evidence="1">
    <name type="scientific">Physcomitrium patens</name>
    <name type="common">Spreading-leaved earth moss</name>
    <name type="synonym">Physcomitrella patens</name>
    <dbReference type="NCBI Taxonomy" id="3218"/>
    <lineage>
        <taxon>Eukaryota</taxon>
        <taxon>Viridiplantae</taxon>
        <taxon>Streptophyta</taxon>
        <taxon>Embryophyta</taxon>
        <taxon>Bryophyta</taxon>
        <taxon>Bryophytina</taxon>
        <taxon>Bryopsida</taxon>
        <taxon>Funariidae</taxon>
        <taxon>Funariales</taxon>
        <taxon>Funariaceae</taxon>
        <taxon>Physcomitrium</taxon>
    </lineage>
</organism>
<dbReference type="Proteomes" id="UP000006727">
    <property type="component" value="Chromosome 20"/>
</dbReference>